<dbReference type="EMBL" id="LYPB01000091">
    <property type="protein sequence ID" value="OAS13953.1"/>
    <property type="molecule type" value="Genomic_DNA"/>
</dbReference>
<keyword evidence="2" id="KW-1185">Reference proteome</keyword>
<sequence length="72" mass="8153">MAEKNETQTCVRCKYVAVKEDRYCIRCGAPLKNKCTKEKSLMHKGCYKVNKADAKYCADCGTETTFSQLGFI</sequence>
<gene>
    <name evidence="1" type="ORF">A8708_11275</name>
</gene>
<comment type="caution">
    <text evidence="1">The sequence shown here is derived from an EMBL/GenBank/DDBJ whole genome shotgun (WGS) entry which is preliminary data.</text>
</comment>
<evidence type="ECO:0000313" key="2">
    <source>
        <dbReference type="Proteomes" id="UP000078454"/>
    </source>
</evidence>
<name>A0A197ZYX9_9BACL</name>
<dbReference type="Proteomes" id="UP000078454">
    <property type="component" value="Unassembled WGS sequence"/>
</dbReference>
<dbReference type="OrthoDB" id="2622809at2"/>
<dbReference type="RefSeq" id="WP_068670133.1">
    <property type="nucleotide sequence ID" value="NZ_LYPB01000091.1"/>
</dbReference>
<protein>
    <recommendedName>
        <fullName evidence="3">DZANK-type domain-containing protein</fullName>
    </recommendedName>
</protein>
<organism evidence="1 2">
    <name type="scientific">Paenibacillus oryzisoli</name>
    <dbReference type="NCBI Taxonomy" id="1850517"/>
    <lineage>
        <taxon>Bacteria</taxon>
        <taxon>Bacillati</taxon>
        <taxon>Bacillota</taxon>
        <taxon>Bacilli</taxon>
        <taxon>Bacillales</taxon>
        <taxon>Paenibacillaceae</taxon>
        <taxon>Paenibacillus</taxon>
    </lineage>
</organism>
<evidence type="ECO:0008006" key="3">
    <source>
        <dbReference type="Google" id="ProtNLM"/>
    </source>
</evidence>
<dbReference type="AlphaFoldDB" id="A0A197ZYX9"/>
<reference evidence="1 2" key="1">
    <citation type="submission" date="2016-05" db="EMBL/GenBank/DDBJ databases">
        <title>Paenibacillus sp. 1ZS3-15 nov., isolated from the rhizosphere soil.</title>
        <authorList>
            <person name="Zhang X.X."/>
            <person name="Zhang J."/>
        </authorList>
    </citation>
    <scope>NUCLEOTIDE SEQUENCE [LARGE SCALE GENOMIC DNA]</scope>
    <source>
        <strain evidence="1 2">1ZS3-15</strain>
    </source>
</reference>
<proteinExistence type="predicted"/>
<accession>A0A197ZYX9</accession>
<evidence type="ECO:0000313" key="1">
    <source>
        <dbReference type="EMBL" id="OAS13953.1"/>
    </source>
</evidence>